<evidence type="ECO:0000256" key="7">
    <source>
        <dbReference type="ARBA" id="ARBA00023180"/>
    </source>
</evidence>
<organism evidence="12 13">
    <name type="scientific">Aquila chrysaetos chrysaetos</name>
    <dbReference type="NCBI Taxonomy" id="223781"/>
    <lineage>
        <taxon>Eukaryota</taxon>
        <taxon>Metazoa</taxon>
        <taxon>Chordata</taxon>
        <taxon>Craniata</taxon>
        <taxon>Vertebrata</taxon>
        <taxon>Euteleostomi</taxon>
        <taxon>Archelosauria</taxon>
        <taxon>Archosauria</taxon>
        <taxon>Dinosauria</taxon>
        <taxon>Saurischia</taxon>
        <taxon>Theropoda</taxon>
        <taxon>Coelurosauria</taxon>
        <taxon>Aves</taxon>
        <taxon>Neognathae</taxon>
        <taxon>Neoaves</taxon>
        <taxon>Telluraves</taxon>
        <taxon>Accipitrimorphae</taxon>
        <taxon>Accipitriformes</taxon>
        <taxon>Accipitridae</taxon>
        <taxon>Accipitrinae</taxon>
        <taxon>Aquila</taxon>
    </lineage>
</organism>
<evidence type="ECO:0000256" key="2">
    <source>
        <dbReference type="ARBA" id="ARBA00022692"/>
    </source>
</evidence>
<dbReference type="AlphaFoldDB" id="A0A663FF38"/>
<dbReference type="FunFam" id="2.60.40.60:FF:000221">
    <property type="entry name" value="Cadherin related family member 2"/>
    <property type="match status" value="1"/>
</dbReference>
<dbReference type="Ensembl" id="ENSACCT00020024460.1">
    <property type="protein sequence ID" value="ENSACCP00020023426.1"/>
    <property type="gene ID" value="ENSACCG00020016087.1"/>
</dbReference>
<dbReference type="InterPro" id="IPR050174">
    <property type="entry name" value="Protocadherin/Cadherin-CA"/>
</dbReference>
<dbReference type="Pfam" id="PF00028">
    <property type="entry name" value="Cadherin"/>
    <property type="match status" value="2"/>
</dbReference>
<dbReference type="SUPFAM" id="SSF49313">
    <property type="entry name" value="Cadherin-like"/>
    <property type="match status" value="4"/>
</dbReference>
<evidence type="ECO:0000256" key="8">
    <source>
        <dbReference type="PROSITE-ProRule" id="PRU00043"/>
    </source>
</evidence>
<dbReference type="PANTHER" id="PTHR24028:SF328">
    <property type="entry name" value="CADHERIN-3"/>
    <property type="match status" value="1"/>
</dbReference>
<dbReference type="PROSITE" id="PS50268">
    <property type="entry name" value="CADHERIN_2"/>
    <property type="match status" value="4"/>
</dbReference>
<keyword evidence="5 10" id="KW-1133">Transmembrane helix</keyword>
<dbReference type="SMART" id="SM00112">
    <property type="entry name" value="CA"/>
    <property type="match status" value="4"/>
</dbReference>
<dbReference type="Proteomes" id="UP000472275">
    <property type="component" value="Chromosome 22"/>
</dbReference>
<evidence type="ECO:0000256" key="5">
    <source>
        <dbReference type="ARBA" id="ARBA00022989"/>
    </source>
</evidence>
<feature type="domain" description="Cadherin" evidence="11">
    <location>
        <begin position="229"/>
        <end position="345"/>
    </location>
</feature>
<dbReference type="InterPro" id="IPR002126">
    <property type="entry name" value="Cadherin-like_dom"/>
</dbReference>
<dbReference type="CDD" id="cd11304">
    <property type="entry name" value="Cadherin_repeat"/>
    <property type="match status" value="4"/>
</dbReference>
<dbReference type="GeneTree" id="ENSGT00940000161160"/>
<keyword evidence="13" id="KW-1185">Reference proteome</keyword>
<dbReference type="InterPro" id="IPR020894">
    <property type="entry name" value="Cadherin_CS"/>
</dbReference>
<evidence type="ECO:0000256" key="6">
    <source>
        <dbReference type="ARBA" id="ARBA00023136"/>
    </source>
</evidence>
<evidence type="ECO:0000313" key="13">
    <source>
        <dbReference type="Proteomes" id="UP000472275"/>
    </source>
</evidence>
<feature type="transmembrane region" description="Helical" evidence="10">
    <location>
        <begin position="607"/>
        <end position="631"/>
    </location>
</feature>
<accession>A0A663FF38</accession>
<dbReference type="Gene3D" id="2.60.40.60">
    <property type="entry name" value="Cadherins"/>
    <property type="match status" value="4"/>
</dbReference>
<comment type="subcellular location">
    <subcellularLocation>
        <location evidence="1">Membrane</location>
        <topology evidence="1">Single-pass membrane protein</topology>
    </subcellularLocation>
</comment>
<evidence type="ECO:0000256" key="9">
    <source>
        <dbReference type="SAM" id="MobiDB-lite"/>
    </source>
</evidence>
<protein>
    <recommendedName>
        <fullName evidence="11">Cadherin domain-containing protein</fullName>
    </recommendedName>
</protein>
<feature type="domain" description="Cadherin" evidence="11">
    <location>
        <begin position="5"/>
        <end position="112"/>
    </location>
</feature>
<evidence type="ECO:0000256" key="3">
    <source>
        <dbReference type="ARBA" id="ARBA00022737"/>
    </source>
</evidence>
<name>A0A663FF38_AQUCH</name>
<dbReference type="PRINTS" id="PR00205">
    <property type="entry name" value="CADHERIN"/>
</dbReference>
<dbReference type="GO" id="GO:0005509">
    <property type="term" value="F:calcium ion binding"/>
    <property type="evidence" value="ECO:0007669"/>
    <property type="project" value="UniProtKB-UniRule"/>
</dbReference>
<feature type="domain" description="Cadherin" evidence="11">
    <location>
        <begin position="404"/>
        <end position="506"/>
    </location>
</feature>
<dbReference type="InterPro" id="IPR015919">
    <property type="entry name" value="Cadherin-like_sf"/>
</dbReference>
<evidence type="ECO:0000259" key="11">
    <source>
        <dbReference type="PROSITE" id="PS50268"/>
    </source>
</evidence>
<dbReference type="InParanoid" id="A0A663FF38"/>
<evidence type="ECO:0000313" key="12">
    <source>
        <dbReference type="Ensembl" id="ENSACCP00020023426.1"/>
    </source>
</evidence>
<sequence length="758" mass="81967">MAPIVTGSYFISVEEGLNIRTQIQAIDNDEPGNLNSKLGFKILPGPFSNNFTINASTGEMHSKEPLDREALEDEQGQMVVTVKVYDHGTPQLSTLVNVTITVGDTNDNAPMFLKQFYEFSVFEDSPESFVGMVEATDADQTDINSRISFLLQRGSGSSNFLIRSSRLGPGHYGGQLSVDTNMSLDYDTLQQKLFSLVVLADNTAAENVGDTASVSVVVHILDINDEPPTVSLQDVHISENGTQQGLVYTLVASDPDTNHSLVFEELAVTCFKGASSAGEVCWDWFVLAPNGSVLVNSSDIDYELCDRVVLTLRAEDLYTERGNRYSQNETLRILITDVNDNTPLFLPIVETFVVVPEISPVDLQVATVKVRSCVHASVSLWSWAHLSAPWAGSGLSHPCSCHALSLQATDADSGLKGTITFSIVSVVLVDDKGVSRPFENLFKVVTTPEQDSYVGSIQVASNLDGSLKGQYQVTVEAQDREAPVHTAQTVLNIFAVDQSYRIRLQFMTTVDEVQSNSENIKVALTTATKAGVYVVAIRTIEDTRAAQVKAKSVMEAYFVYSNGTALDVNQLSVLIQSNPLVLAELVNLGLAVIGPGEVAKPTRETELIGIIAGLAAFLLIFILVITLVLILTTRSYKRKLSAMKALKVATTFSPAMAQQGAGIPGTNQYNAEGANPMLNLSLNPSHDLGFHEDSSSVASMNSLDENTVNAPGDNNLKAKQGKTQLTDPTDEEVLVAALNMKEPTKTAYINTTFTTTDL</sequence>
<evidence type="ECO:0000256" key="10">
    <source>
        <dbReference type="SAM" id="Phobius"/>
    </source>
</evidence>
<proteinExistence type="predicted"/>
<reference evidence="12" key="2">
    <citation type="submission" date="2025-09" db="UniProtKB">
        <authorList>
            <consortium name="Ensembl"/>
        </authorList>
    </citation>
    <scope>IDENTIFICATION</scope>
</reference>
<dbReference type="GO" id="GO:0005886">
    <property type="term" value="C:plasma membrane"/>
    <property type="evidence" value="ECO:0007669"/>
    <property type="project" value="InterPro"/>
</dbReference>
<keyword evidence="3" id="KW-0677">Repeat</keyword>
<feature type="region of interest" description="Disordered" evidence="9">
    <location>
        <begin position="703"/>
        <end position="724"/>
    </location>
</feature>
<dbReference type="GO" id="GO:0007156">
    <property type="term" value="P:homophilic cell adhesion via plasma membrane adhesion molecules"/>
    <property type="evidence" value="ECO:0007669"/>
    <property type="project" value="InterPro"/>
</dbReference>
<feature type="domain" description="Cadherin" evidence="11">
    <location>
        <begin position="113"/>
        <end position="230"/>
    </location>
</feature>
<evidence type="ECO:0000256" key="4">
    <source>
        <dbReference type="ARBA" id="ARBA00022837"/>
    </source>
</evidence>
<keyword evidence="2 10" id="KW-0812">Transmembrane</keyword>
<dbReference type="PANTHER" id="PTHR24028">
    <property type="entry name" value="CADHERIN-87A"/>
    <property type="match status" value="1"/>
</dbReference>
<dbReference type="PROSITE" id="PS00232">
    <property type="entry name" value="CADHERIN_1"/>
    <property type="match status" value="2"/>
</dbReference>
<reference evidence="12" key="1">
    <citation type="submission" date="2025-08" db="UniProtKB">
        <authorList>
            <consortium name="Ensembl"/>
        </authorList>
    </citation>
    <scope>IDENTIFICATION</scope>
</reference>
<keyword evidence="7" id="KW-0325">Glycoprotein</keyword>
<keyword evidence="4 8" id="KW-0106">Calcium</keyword>
<evidence type="ECO:0000256" key="1">
    <source>
        <dbReference type="ARBA" id="ARBA00004167"/>
    </source>
</evidence>
<keyword evidence="6 10" id="KW-0472">Membrane</keyword>